<gene>
    <name evidence="4" type="primary">LOC103516347</name>
</gene>
<dbReference type="AlphaFoldDB" id="A0A3Q0J7Y5"/>
<keyword evidence="2" id="KW-0732">Signal</keyword>
<dbReference type="PaxDb" id="121845-A0A3Q0J7Y5"/>
<reference evidence="4" key="1">
    <citation type="submission" date="2025-08" db="UniProtKB">
        <authorList>
            <consortium name="RefSeq"/>
        </authorList>
    </citation>
    <scope>IDENTIFICATION</scope>
</reference>
<feature type="region of interest" description="Disordered" evidence="1">
    <location>
        <begin position="116"/>
        <end position="135"/>
    </location>
</feature>
<name>A0A3Q0J7Y5_DIACI</name>
<evidence type="ECO:0000313" key="4">
    <source>
        <dbReference type="RefSeq" id="XP_026684579.1"/>
    </source>
</evidence>
<proteinExistence type="predicted"/>
<organism evidence="3 4">
    <name type="scientific">Diaphorina citri</name>
    <name type="common">Asian citrus psyllid</name>
    <dbReference type="NCBI Taxonomy" id="121845"/>
    <lineage>
        <taxon>Eukaryota</taxon>
        <taxon>Metazoa</taxon>
        <taxon>Ecdysozoa</taxon>
        <taxon>Arthropoda</taxon>
        <taxon>Hexapoda</taxon>
        <taxon>Insecta</taxon>
        <taxon>Pterygota</taxon>
        <taxon>Neoptera</taxon>
        <taxon>Paraneoptera</taxon>
        <taxon>Hemiptera</taxon>
        <taxon>Sternorrhyncha</taxon>
        <taxon>Psylloidea</taxon>
        <taxon>Psyllidae</taxon>
        <taxon>Diaphorininae</taxon>
        <taxon>Diaphorina</taxon>
    </lineage>
</organism>
<dbReference type="GeneID" id="103516347"/>
<dbReference type="Proteomes" id="UP000079169">
    <property type="component" value="Unplaced"/>
</dbReference>
<evidence type="ECO:0000313" key="3">
    <source>
        <dbReference type="Proteomes" id="UP000079169"/>
    </source>
</evidence>
<sequence length="334" mass="38663">MNFSAAFMLSLCGYIIFDTTSASPFTWLGDSDSIYSLLPSFGGGESSNDWFQQSSGNEDSVDSFTNWLQRLFGGGGSFSNYLGVPSFGVRSRSLFINEEDEHFPFGHFIITPRVPKNPISKKTKKPTKITKHPNLRGPLNPVIPVHWRNAILSKSSDTLMKPYREFKQGDGSPSVISEKLLSNITGGDRFLQLREWRKARRNQSYMMGISRTTRISRFGFIRTMEPYPRDLWMRKPRRRRRNKTKMSRSRKAYLLRMELRKNLTLASYVRGNRTEAVAFRNLTLNLLNRTYFPTASRKQTYIPRAFRDQTYFNGAFSNQTYIPRALINQTRHLT</sequence>
<feature type="signal peptide" evidence="2">
    <location>
        <begin position="1"/>
        <end position="22"/>
    </location>
</feature>
<evidence type="ECO:0000256" key="2">
    <source>
        <dbReference type="SAM" id="SignalP"/>
    </source>
</evidence>
<dbReference type="KEGG" id="dci:103516347"/>
<keyword evidence="3" id="KW-1185">Reference proteome</keyword>
<protein>
    <submittedName>
        <fullName evidence="4">Uncharacterized protein LOC103516347</fullName>
    </submittedName>
</protein>
<feature type="compositionally biased region" description="Basic residues" evidence="1">
    <location>
        <begin position="119"/>
        <end position="134"/>
    </location>
</feature>
<dbReference type="RefSeq" id="XP_026684579.1">
    <property type="nucleotide sequence ID" value="XM_026828778.1"/>
</dbReference>
<accession>A0A3Q0J7Y5</accession>
<feature type="chain" id="PRO_5018216064" evidence="2">
    <location>
        <begin position="23"/>
        <end position="334"/>
    </location>
</feature>
<evidence type="ECO:0000256" key="1">
    <source>
        <dbReference type="SAM" id="MobiDB-lite"/>
    </source>
</evidence>